<feature type="compositionally biased region" description="Low complexity" evidence="1">
    <location>
        <begin position="80"/>
        <end position="93"/>
    </location>
</feature>
<protein>
    <submittedName>
        <fullName evidence="2">Uncharacterized protein</fullName>
    </submittedName>
</protein>
<evidence type="ECO:0000256" key="1">
    <source>
        <dbReference type="SAM" id="MobiDB-lite"/>
    </source>
</evidence>
<name>A0A1M4DZK1_9ACTN</name>
<reference evidence="2" key="1">
    <citation type="submission" date="2016-04" db="EMBL/GenBank/DDBJ databases">
        <authorList>
            <person name="Evans L.H."/>
            <person name="Alamgir A."/>
            <person name="Owens N."/>
            <person name="Weber N.D."/>
            <person name="Virtaneva K."/>
            <person name="Barbian K."/>
            <person name="Babar A."/>
            <person name="Rosenke K."/>
        </authorList>
    </citation>
    <scope>NUCLEOTIDE SEQUENCE</scope>
    <source>
        <strain evidence="2">Nono1</strain>
    </source>
</reference>
<organism evidence="2">
    <name type="scientific">Nonomuraea gerenzanensis</name>
    <dbReference type="NCBI Taxonomy" id="93944"/>
    <lineage>
        <taxon>Bacteria</taxon>
        <taxon>Bacillati</taxon>
        <taxon>Actinomycetota</taxon>
        <taxon>Actinomycetes</taxon>
        <taxon>Streptosporangiales</taxon>
        <taxon>Streptosporangiaceae</taxon>
        <taxon>Nonomuraea</taxon>
    </lineage>
</organism>
<dbReference type="EMBL" id="LT559118">
    <property type="protein sequence ID" value="SBO91981.1"/>
    <property type="molecule type" value="Genomic_DNA"/>
</dbReference>
<gene>
    <name evidence="2" type="ORF">BN4615_P1495</name>
</gene>
<dbReference type="AlphaFoldDB" id="A0A1M4DZK1"/>
<proteinExistence type="predicted"/>
<feature type="region of interest" description="Disordered" evidence="1">
    <location>
        <begin position="54"/>
        <end position="93"/>
    </location>
</feature>
<evidence type="ECO:0000313" key="2">
    <source>
        <dbReference type="EMBL" id="SBO91981.1"/>
    </source>
</evidence>
<sequence length="93" mass="10034">MRPSQVHVRGLPLPELLLDLLAAKAWPPFDGANAWFEDPMDFLADLDQLRRESASLEHLSEDPDTSAPASITPEPSPHRSSSAAARSAVSSTS</sequence>
<dbReference type="RefSeq" id="WP_225271305.1">
    <property type="nucleotide sequence ID" value="NZ_CP084058.1"/>
</dbReference>
<accession>A0A1M4DZK1</accession>